<dbReference type="SUPFAM" id="SSF57850">
    <property type="entry name" value="RING/U-box"/>
    <property type="match status" value="1"/>
</dbReference>
<accession>A0A813ZJG2</accession>
<evidence type="ECO:0000313" key="1">
    <source>
        <dbReference type="EMBL" id="CAF0898792.1"/>
    </source>
</evidence>
<reference evidence="1" key="1">
    <citation type="submission" date="2021-02" db="EMBL/GenBank/DDBJ databases">
        <authorList>
            <person name="Nowell W R."/>
        </authorList>
    </citation>
    <scope>NUCLEOTIDE SEQUENCE</scope>
    <source>
        <strain evidence="1">Ploen Becks lab</strain>
    </source>
</reference>
<dbReference type="OrthoDB" id="654191at2759"/>
<sequence length="592" mass="69143">MRWNKQAGCTVQFRFKKVNTAPSTQNIEAFEMNNKESISNKILSEDQKIESQSIEKIEVKTEFSFGKRKLEEENEIDKAEEELKAEKPDIFFRCLNCKLDYDLPLVLPCGDSICLRCLQKQTRNSQFNCVFCHQVHLVPKNGFPLNKCLAKFVKSLDNLYRGPIFQDYKLNLEKIEDLKHDISKLFPSAVGKTMKYCSETINEIDLAADKQIQAIKDQREFLVSEVDSYKTECYENLKNLEDNCITNISLADGFIEMEKPNLKKLHLEDEFLKERIMTMKGIQWRMLTDKKKINNIINNNLDLKFIPNDINESFGKIIKKSTNKINRKNLKYFDLTKYLTCDVYSGLYIGAELMPNGNFVFDYLDKNETNWITEIHCFQEEKQLVKRLNESIDGQFSKSIIKSYKDKIIFYVDTNLVQSLRITDENLQVLNTKSCVYQLRSILPTDSQILCLVERSESQIVIFDWSLKELLVVNKDSSYFYFPRDLVNFYANDEYLFFREVDCINVLNKTNGSLVKNFKIPVDYSVISVGNNCLVVRQISENKIHYLDFSGGLLDTEHLVNFDSNLSIFVDLNENLFIVDCRNLKIYSIYKD</sequence>
<dbReference type="Proteomes" id="UP000663879">
    <property type="component" value="Unassembled WGS sequence"/>
</dbReference>
<protein>
    <recommendedName>
        <fullName evidence="3">RING-type domain-containing protein</fullName>
    </recommendedName>
</protein>
<organism evidence="1 2">
    <name type="scientific">Brachionus calyciflorus</name>
    <dbReference type="NCBI Taxonomy" id="104777"/>
    <lineage>
        <taxon>Eukaryota</taxon>
        <taxon>Metazoa</taxon>
        <taxon>Spiralia</taxon>
        <taxon>Gnathifera</taxon>
        <taxon>Rotifera</taxon>
        <taxon>Eurotatoria</taxon>
        <taxon>Monogononta</taxon>
        <taxon>Pseudotrocha</taxon>
        <taxon>Ploima</taxon>
        <taxon>Brachionidae</taxon>
        <taxon>Brachionus</taxon>
    </lineage>
</organism>
<gene>
    <name evidence="1" type="ORF">OXX778_LOCUS11291</name>
</gene>
<name>A0A813ZJG2_9BILA</name>
<evidence type="ECO:0000313" key="2">
    <source>
        <dbReference type="Proteomes" id="UP000663879"/>
    </source>
</evidence>
<evidence type="ECO:0008006" key="3">
    <source>
        <dbReference type="Google" id="ProtNLM"/>
    </source>
</evidence>
<comment type="caution">
    <text evidence="1">The sequence shown here is derived from an EMBL/GenBank/DDBJ whole genome shotgun (WGS) entry which is preliminary data.</text>
</comment>
<dbReference type="InterPro" id="IPR013083">
    <property type="entry name" value="Znf_RING/FYVE/PHD"/>
</dbReference>
<dbReference type="Gene3D" id="3.30.40.10">
    <property type="entry name" value="Zinc/RING finger domain, C3HC4 (zinc finger)"/>
    <property type="match status" value="1"/>
</dbReference>
<keyword evidence="2" id="KW-1185">Reference proteome</keyword>
<dbReference type="AlphaFoldDB" id="A0A813ZJG2"/>
<proteinExistence type="predicted"/>
<dbReference type="EMBL" id="CAJNOC010001891">
    <property type="protein sequence ID" value="CAF0898792.1"/>
    <property type="molecule type" value="Genomic_DNA"/>
</dbReference>